<dbReference type="PANTHER" id="PTHR37299">
    <property type="entry name" value="TRANSCRIPTIONAL REGULATOR-RELATED"/>
    <property type="match status" value="1"/>
</dbReference>
<keyword evidence="6" id="KW-1185">Reference proteome</keyword>
<proteinExistence type="predicted"/>
<accession>A0ABS9D7I8</accession>
<dbReference type="Pfam" id="PF00072">
    <property type="entry name" value="Response_reg"/>
    <property type="match status" value="1"/>
</dbReference>
<reference evidence="5 6" key="1">
    <citation type="submission" date="2022-01" db="EMBL/GenBank/DDBJ databases">
        <title>Paraglaciecola sp. G1-23.</title>
        <authorList>
            <person name="Jin M.S."/>
            <person name="Han D.M."/>
            <person name="Kim H.M."/>
            <person name="Jeon C.O."/>
        </authorList>
    </citation>
    <scope>NUCLEOTIDE SEQUENCE [LARGE SCALE GENOMIC DNA]</scope>
    <source>
        <strain evidence="5 6">G1-23</strain>
    </source>
</reference>
<dbReference type="Gene3D" id="3.40.50.2300">
    <property type="match status" value="1"/>
</dbReference>
<evidence type="ECO:0000259" key="3">
    <source>
        <dbReference type="PROSITE" id="PS50110"/>
    </source>
</evidence>
<dbReference type="InterPro" id="IPR011006">
    <property type="entry name" value="CheY-like_superfamily"/>
</dbReference>
<dbReference type="Gene3D" id="2.40.50.1020">
    <property type="entry name" value="LytTr DNA-binding domain"/>
    <property type="match status" value="1"/>
</dbReference>
<dbReference type="Proteomes" id="UP001521137">
    <property type="component" value="Unassembled WGS sequence"/>
</dbReference>
<keyword evidence="5" id="KW-0238">DNA-binding</keyword>
<name>A0ABS9D7I8_9ALTE</name>
<comment type="caution">
    <text evidence="5">The sequence shown here is derived from an EMBL/GenBank/DDBJ whole genome shotgun (WGS) entry which is preliminary data.</text>
</comment>
<sequence length="235" mass="26555">MFRCIVIEDEKLARERIVDFVQEQANWRVLACTGEYAVARELILKHRPDVCFMDINIIGGCGLDLVAELNKQVSCCWVFTTAYSEHALTAFNVEALDYLLKPYENSRLLSVLHKVEKVKNSQNQRKTLLAVKSVGAVDFVSVDDIVWIKGSSNYVELHCENKMCLHRETLSNLEALLDPTKFIRVHRSAMVNVAKISSLSSELGRFSLLHLTNGDEVKIGQGHKAQLFEFLGLEA</sequence>
<keyword evidence="1" id="KW-0902">Two-component regulatory system</keyword>
<dbReference type="EMBL" id="JAKGAS010000003">
    <property type="protein sequence ID" value="MCF2947784.1"/>
    <property type="molecule type" value="Genomic_DNA"/>
</dbReference>
<evidence type="ECO:0000313" key="5">
    <source>
        <dbReference type="EMBL" id="MCF2947784.1"/>
    </source>
</evidence>
<dbReference type="SMART" id="SM00850">
    <property type="entry name" value="LytTR"/>
    <property type="match status" value="1"/>
</dbReference>
<dbReference type="PROSITE" id="PS50110">
    <property type="entry name" value="RESPONSE_REGULATORY"/>
    <property type="match status" value="1"/>
</dbReference>
<feature type="modified residue" description="4-aspartylphosphate" evidence="2">
    <location>
        <position position="54"/>
    </location>
</feature>
<dbReference type="Pfam" id="PF04397">
    <property type="entry name" value="LytTR"/>
    <property type="match status" value="1"/>
</dbReference>
<dbReference type="PROSITE" id="PS50930">
    <property type="entry name" value="HTH_LYTTR"/>
    <property type="match status" value="1"/>
</dbReference>
<feature type="domain" description="Response regulatory" evidence="3">
    <location>
        <begin position="3"/>
        <end position="116"/>
    </location>
</feature>
<gene>
    <name evidence="5" type="ORF">L0668_06680</name>
</gene>
<dbReference type="GO" id="GO:0003677">
    <property type="term" value="F:DNA binding"/>
    <property type="evidence" value="ECO:0007669"/>
    <property type="project" value="UniProtKB-KW"/>
</dbReference>
<evidence type="ECO:0000256" key="1">
    <source>
        <dbReference type="ARBA" id="ARBA00023012"/>
    </source>
</evidence>
<evidence type="ECO:0000313" key="6">
    <source>
        <dbReference type="Proteomes" id="UP001521137"/>
    </source>
</evidence>
<protein>
    <submittedName>
        <fullName evidence="5">LytTR family DNA-binding domain-containing protein</fullName>
    </submittedName>
</protein>
<dbReference type="InterPro" id="IPR001789">
    <property type="entry name" value="Sig_transdc_resp-reg_receiver"/>
</dbReference>
<dbReference type="RefSeq" id="WP_235311319.1">
    <property type="nucleotide sequence ID" value="NZ_JAKGAS010000003.1"/>
</dbReference>
<dbReference type="InterPro" id="IPR046947">
    <property type="entry name" value="LytR-like"/>
</dbReference>
<dbReference type="SUPFAM" id="SSF52172">
    <property type="entry name" value="CheY-like"/>
    <property type="match status" value="1"/>
</dbReference>
<feature type="domain" description="HTH LytTR-type" evidence="4">
    <location>
        <begin position="129"/>
        <end position="233"/>
    </location>
</feature>
<dbReference type="PANTHER" id="PTHR37299:SF1">
    <property type="entry name" value="STAGE 0 SPORULATION PROTEIN A HOMOLOG"/>
    <property type="match status" value="1"/>
</dbReference>
<keyword evidence="2" id="KW-0597">Phosphoprotein</keyword>
<dbReference type="SMART" id="SM00448">
    <property type="entry name" value="REC"/>
    <property type="match status" value="1"/>
</dbReference>
<evidence type="ECO:0000256" key="2">
    <source>
        <dbReference type="PROSITE-ProRule" id="PRU00169"/>
    </source>
</evidence>
<dbReference type="InterPro" id="IPR007492">
    <property type="entry name" value="LytTR_DNA-bd_dom"/>
</dbReference>
<evidence type="ECO:0000259" key="4">
    <source>
        <dbReference type="PROSITE" id="PS50930"/>
    </source>
</evidence>
<organism evidence="5 6">
    <name type="scientific">Paraglaciecola algarum</name>
    <dbReference type="NCBI Taxonomy" id="3050085"/>
    <lineage>
        <taxon>Bacteria</taxon>
        <taxon>Pseudomonadati</taxon>
        <taxon>Pseudomonadota</taxon>
        <taxon>Gammaproteobacteria</taxon>
        <taxon>Alteromonadales</taxon>
        <taxon>Alteromonadaceae</taxon>
        <taxon>Paraglaciecola</taxon>
    </lineage>
</organism>